<accession>A0A4Y7PLV2</accession>
<feature type="domain" description="Tryptophan synthase beta chain-like PALP" evidence="4">
    <location>
        <begin position="101"/>
        <end position="233"/>
    </location>
</feature>
<feature type="domain" description="Tryptophan synthase beta chain-like PALP" evidence="4">
    <location>
        <begin position="5"/>
        <end position="97"/>
    </location>
</feature>
<proteinExistence type="inferred from homology"/>
<gene>
    <name evidence="5" type="ORF">BD410DRAFT_902382</name>
</gene>
<sequence length="271" mass="28772">MSAMAFKIRGATNAILSLLSSHTDRSPSEFSIITHSSGNHAQTLAYSSRALGMRCHVVMPSNSASVKKDAVLDAINAIISEMKASGKEITFVPPYDDVRASSIDAPLDVLIAPVGRGGMLSGCAVAAKGVDPGIWVVGAEPAGADDADRSFNAKLFIPSVDPQTLADGLRTSLGEITFPLFMANVDAIHTILIQRNAEFLMKLVYERMKLVIEPSAAVGLTIALYSSEFKEQIRILASKKQKQDLNVGIIFSGGNVDVGNLSTLFDMTGNS</sequence>
<name>A0A4Y7PLV2_9AGAM</name>
<dbReference type="GO" id="GO:0003941">
    <property type="term" value="F:L-serine ammonia-lyase activity"/>
    <property type="evidence" value="ECO:0007669"/>
    <property type="project" value="TreeGrafter"/>
</dbReference>
<reference evidence="5 6" key="1">
    <citation type="submission" date="2018-06" db="EMBL/GenBank/DDBJ databases">
        <title>A transcriptomic atlas of mushroom development highlights an independent origin of complex multicellularity.</title>
        <authorList>
            <consortium name="DOE Joint Genome Institute"/>
            <person name="Krizsan K."/>
            <person name="Almasi E."/>
            <person name="Merenyi Z."/>
            <person name="Sahu N."/>
            <person name="Viragh M."/>
            <person name="Koszo T."/>
            <person name="Mondo S."/>
            <person name="Kiss B."/>
            <person name="Balint B."/>
            <person name="Kues U."/>
            <person name="Barry K."/>
            <person name="Hegedus J.C."/>
            <person name="Henrissat B."/>
            <person name="Johnson J."/>
            <person name="Lipzen A."/>
            <person name="Ohm R."/>
            <person name="Nagy I."/>
            <person name="Pangilinan J."/>
            <person name="Yan J."/>
            <person name="Xiong Y."/>
            <person name="Grigoriev I.V."/>
            <person name="Hibbett D.S."/>
            <person name="Nagy L.G."/>
        </authorList>
    </citation>
    <scope>NUCLEOTIDE SEQUENCE [LARGE SCALE GENOMIC DNA]</scope>
    <source>
        <strain evidence="5 6">SZMC22713</strain>
    </source>
</reference>
<evidence type="ECO:0000259" key="4">
    <source>
        <dbReference type="Pfam" id="PF00291"/>
    </source>
</evidence>
<evidence type="ECO:0000256" key="1">
    <source>
        <dbReference type="ARBA" id="ARBA00001933"/>
    </source>
</evidence>
<dbReference type="InterPro" id="IPR036052">
    <property type="entry name" value="TrpB-like_PALP_sf"/>
</dbReference>
<dbReference type="VEuPathDB" id="FungiDB:BD410DRAFT_902382"/>
<dbReference type="EMBL" id="ML170261">
    <property type="protein sequence ID" value="TDL15812.1"/>
    <property type="molecule type" value="Genomic_DNA"/>
</dbReference>
<comment type="similarity">
    <text evidence="2">Belongs to the serine/threonine dehydratase family.</text>
</comment>
<dbReference type="InterPro" id="IPR001926">
    <property type="entry name" value="TrpB-like_PALP"/>
</dbReference>
<evidence type="ECO:0000313" key="5">
    <source>
        <dbReference type="EMBL" id="TDL15812.1"/>
    </source>
</evidence>
<dbReference type="GO" id="GO:0000287">
    <property type="term" value="F:magnesium ion binding"/>
    <property type="evidence" value="ECO:0007669"/>
    <property type="project" value="TreeGrafter"/>
</dbReference>
<dbReference type="GO" id="GO:0030378">
    <property type="term" value="F:serine racemase activity"/>
    <property type="evidence" value="ECO:0007669"/>
    <property type="project" value="TreeGrafter"/>
</dbReference>
<dbReference type="GO" id="GO:0070179">
    <property type="term" value="P:D-serine biosynthetic process"/>
    <property type="evidence" value="ECO:0007669"/>
    <property type="project" value="TreeGrafter"/>
</dbReference>
<dbReference type="SUPFAM" id="SSF53686">
    <property type="entry name" value="Tryptophan synthase beta subunit-like PLP-dependent enzymes"/>
    <property type="match status" value="1"/>
</dbReference>
<dbReference type="GO" id="GO:0005524">
    <property type="term" value="F:ATP binding"/>
    <property type="evidence" value="ECO:0007669"/>
    <property type="project" value="TreeGrafter"/>
</dbReference>
<dbReference type="AlphaFoldDB" id="A0A4Y7PLV2"/>
<evidence type="ECO:0000313" key="6">
    <source>
        <dbReference type="Proteomes" id="UP000294933"/>
    </source>
</evidence>
<dbReference type="GO" id="GO:0018114">
    <property type="term" value="F:threonine racemase activity"/>
    <property type="evidence" value="ECO:0007669"/>
    <property type="project" value="TreeGrafter"/>
</dbReference>
<dbReference type="PANTHER" id="PTHR43050">
    <property type="entry name" value="SERINE / THREONINE RACEMASE FAMILY MEMBER"/>
    <property type="match status" value="1"/>
</dbReference>
<dbReference type="Gene3D" id="3.40.50.1100">
    <property type="match status" value="2"/>
</dbReference>
<dbReference type="Pfam" id="PF00291">
    <property type="entry name" value="PALP"/>
    <property type="match status" value="2"/>
</dbReference>
<dbReference type="GO" id="GO:0030170">
    <property type="term" value="F:pyridoxal phosphate binding"/>
    <property type="evidence" value="ECO:0007669"/>
    <property type="project" value="TreeGrafter"/>
</dbReference>
<evidence type="ECO:0000256" key="3">
    <source>
        <dbReference type="ARBA" id="ARBA00022898"/>
    </source>
</evidence>
<dbReference type="OrthoDB" id="271064at2759"/>
<keyword evidence="3" id="KW-0663">Pyridoxal phosphate</keyword>
<dbReference type="STRING" id="50990.A0A4Y7PLV2"/>
<keyword evidence="6" id="KW-1185">Reference proteome</keyword>
<organism evidence="5 6">
    <name type="scientific">Rickenella mellea</name>
    <dbReference type="NCBI Taxonomy" id="50990"/>
    <lineage>
        <taxon>Eukaryota</taxon>
        <taxon>Fungi</taxon>
        <taxon>Dikarya</taxon>
        <taxon>Basidiomycota</taxon>
        <taxon>Agaricomycotina</taxon>
        <taxon>Agaricomycetes</taxon>
        <taxon>Hymenochaetales</taxon>
        <taxon>Rickenellaceae</taxon>
        <taxon>Rickenella</taxon>
    </lineage>
</organism>
<evidence type="ECO:0000256" key="2">
    <source>
        <dbReference type="ARBA" id="ARBA00010869"/>
    </source>
</evidence>
<comment type="cofactor">
    <cofactor evidence="1">
        <name>pyridoxal 5'-phosphate</name>
        <dbReference type="ChEBI" id="CHEBI:597326"/>
    </cofactor>
</comment>
<dbReference type="Proteomes" id="UP000294933">
    <property type="component" value="Unassembled WGS sequence"/>
</dbReference>
<protein>
    <submittedName>
        <fullName evidence="5">Tryptophan synthase beta subunit-like PLP-dependent enzyme</fullName>
    </submittedName>
</protein>
<dbReference type="PANTHER" id="PTHR43050:SF1">
    <property type="entry name" value="SERINE RACEMASE"/>
    <property type="match status" value="1"/>
</dbReference>